<sequence length="231" mass="25454">MHTRTMNAEFPHTGQLVRVVTIDGEPWFATADVCRILGTTSPSRANRLLRPGDHRVVNLRAIPDLDVVSESGLYRLIMRCDNPTARPFQDWVTGELLPAVRRGQNDLDLDLGEPPVGRIELQGHAFELYADGSLHCQHGPMDPVLPTPDEDDGPPYGPGFRCSEVERVGLLGGRLIRPCPTVRLIDLARQFLNPPGPRPESAAPRRSLLVFGISGEPREVLEVLNGVRVPS</sequence>
<feature type="domain" description="Bro-N" evidence="1">
    <location>
        <begin position="2"/>
        <end position="104"/>
    </location>
</feature>
<evidence type="ECO:0000313" key="3">
    <source>
        <dbReference type="Proteomes" id="UP000657385"/>
    </source>
</evidence>
<accession>A0A931B0Y6</accession>
<evidence type="ECO:0000313" key="2">
    <source>
        <dbReference type="EMBL" id="MBF9068233.1"/>
    </source>
</evidence>
<dbReference type="RefSeq" id="WP_196193382.1">
    <property type="nucleotide sequence ID" value="NZ_JADPRT010000003.1"/>
</dbReference>
<dbReference type="EMBL" id="JADPRT010000003">
    <property type="protein sequence ID" value="MBF9068233.1"/>
    <property type="molecule type" value="Genomic_DNA"/>
</dbReference>
<organism evidence="2 3">
    <name type="scientific">Streptacidiphilus fuscans</name>
    <dbReference type="NCBI Taxonomy" id="2789292"/>
    <lineage>
        <taxon>Bacteria</taxon>
        <taxon>Bacillati</taxon>
        <taxon>Actinomycetota</taxon>
        <taxon>Actinomycetes</taxon>
        <taxon>Kitasatosporales</taxon>
        <taxon>Streptomycetaceae</taxon>
        <taxon>Streptacidiphilus</taxon>
    </lineage>
</organism>
<dbReference type="Pfam" id="PF02498">
    <property type="entry name" value="Bro-N"/>
    <property type="match status" value="1"/>
</dbReference>
<dbReference type="AlphaFoldDB" id="A0A931B0Y6"/>
<dbReference type="SMART" id="SM01040">
    <property type="entry name" value="Bro-N"/>
    <property type="match status" value="1"/>
</dbReference>
<protein>
    <recommendedName>
        <fullName evidence="1">Bro-N domain-containing protein</fullName>
    </recommendedName>
</protein>
<dbReference type="PANTHER" id="PTHR36180:SF2">
    <property type="entry name" value="BRO FAMILY PROTEIN"/>
    <property type="match status" value="1"/>
</dbReference>
<comment type="caution">
    <text evidence="2">The sequence shown here is derived from an EMBL/GenBank/DDBJ whole genome shotgun (WGS) entry which is preliminary data.</text>
</comment>
<dbReference type="PANTHER" id="PTHR36180">
    <property type="entry name" value="DNA-BINDING PROTEIN-RELATED-RELATED"/>
    <property type="match status" value="1"/>
</dbReference>
<evidence type="ECO:0000259" key="1">
    <source>
        <dbReference type="PROSITE" id="PS51750"/>
    </source>
</evidence>
<dbReference type="Proteomes" id="UP000657385">
    <property type="component" value="Unassembled WGS sequence"/>
</dbReference>
<proteinExistence type="predicted"/>
<dbReference type="InterPro" id="IPR003497">
    <property type="entry name" value="BRO_N_domain"/>
</dbReference>
<keyword evidence="3" id="KW-1185">Reference proteome</keyword>
<dbReference type="PROSITE" id="PS51750">
    <property type="entry name" value="BRO_N"/>
    <property type="match status" value="1"/>
</dbReference>
<reference evidence="2" key="1">
    <citation type="submission" date="2020-11" db="EMBL/GenBank/DDBJ databases">
        <title>Isolation and identification of active actinomycetes.</title>
        <authorList>
            <person name="Yu B."/>
        </authorList>
    </citation>
    <scope>NUCLEOTIDE SEQUENCE</scope>
    <source>
        <strain evidence="2">NEAU-YB345</strain>
    </source>
</reference>
<name>A0A931B0Y6_9ACTN</name>
<gene>
    <name evidence="2" type="ORF">I2501_09305</name>
</gene>